<name>H5UNB1_9MICO</name>
<comment type="function">
    <text evidence="5">An accessory protein needed during the final step in the assembly of 30S ribosomal subunit, possibly for assembly of the head region. Essential for efficient processing of 16S rRNA. May be needed both before and after RbfA during the maturation of 16S rRNA. It has affinity for free ribosomal 30S subunits but not for 70S ribosomes.</text>
</comment>
<keyword evidence="1 5" id="KW-0963">Cytoplasm</keyword>
<comment type="caution">
    <text evidence="8">The sequence shown here is derived from an EMBL/GenBank/DDBJ whole genome shotgun (WGS) entry which is preliminary data.</text>
</comment>
<dbReference type="GO" id="GO:0042274">
    <property type="term" value="P:ribosomal small subunit biogenesis"/>
    <property type="evidence" value="ECO:0007669"/>
    <property type="project" value="UniProtKB-UniRule"/>
</dbReference>
<dbReference type="Pfam" id="PF24986">
    <property type="entry name" value="PRC_RimM"/>
    <property type="match status" value="1"/>
</dbReference>
<dbReference type="GO" id="GO:0005840">
    <property type="term" value="C:ribosome"/>
    <property type="evidence" value="ECO:0007669"/>
    <property type="project" value="InterPro"/>
</dbReference>
<dbReference type="STRING" id="1089455.MOPEL_007_00360"/>
<reference evidence="8 9" key="1">
    <citation type="submission" date="2012-02" db="EMBL/GenBank/DDBJ databases">
        <title>Whole genome shotgun sequence of Mobilicoccus pelagius NBRC 104925.</title>
        <authorList>
            <person name="Yoshida Y."/>
            <person name="Hosoyama A."/>
            <person name="Tsuchikane K."/>
            <person name="Katsumata H."/>
            <person name="Yamazaki S."/>
            <person name="Fujita N."/>
        </authorList>
    </citation>
    <scope>NUCLEOTIDE SEQUENCE [LARGE SCALE GENOMIC DNA]</scope>
    <source>
        <strain evidence="8 9">NBRC 104925</strain>
    </source>
</reference>
<dbReference type="HAMAP" id="MF_00014">
    <property type="entry name" value="Ribosome_mat_RimM"/>
    <property type="match status" value="1"/>
</dbReference>
<dbReference type="eggNOG" id="COG0806">
    <property type="taxonomic scope" value="Bacteria"/>
</dbReference>
<dbReference type="InterPro" id="IPR056792">
    <property type="entry name" value="PRC_RimM"/>
</dbReference>
<evidence type="ECO:0000256" key="1">
    <source>
        <dbReference type="ARBA" id="ARBA00022490"/>
    </source>
</evidence>
<dbReference type="NCBIfam" id="TIGR02273">
    <property type="entry name" value="16S_RimM"/>
    <property type="match status" value="1"/>
</dbReference>
<evidence type="ECO:0000259" key="6">
    <source>
        <dbReference type="Pfam" id="PF01782"/>
    </source>
</evidence>
<dbReference type="SUPFAM" id="SSF50447">
    <property type="entry name" value="Translation proteins"/>
    <property type="match status" value="1"/>
</dbReference>
<evidence type="ECO:0000259" key="7">
    <source>
        <dbReference type="Pfam" id="PF24986"/>
    </source>
</evidence>
<comment type="subunit">
    <text evidence="5">Binds ribosomal protein uS19.</text>
</comment>
<feature type="domain" description="Ribosome maturation factor RimM PRC barrel" evidence="7">
    <location>
        <begin position="95"/>
        <end position="164"/>
    </location>
</feature>
<evidence type="ECO:0000256" key="4">
    <source>
        <dbReference type="ARBA" id="ARBA00023186"/>
    </source>
</evidence>
<dbReference type="InterPro" id="IPR036976">
    <property type="entry name" value="RimM_N_sf"/>
</dbReference>
<dbReference type="InterPro" id="IPR002676">
    <property type="entry name" value="RimM_N"/>
</dbReference>
<feature type="domain" description="RimM N-terminal" evidence="6">
    <location>
        <begin position="4"/>
        <end position="84"/>
    </location>
</feature>
<comment type="domain">
    <text evidence="5">The PRC barrel domain binds ribosomal protein uS19.</text>
</comment>
<dbReference type="GO" id="GO:0005737">
    <property type="term" value="C:cytoplasm"/>
    <property type="evidence" value="ECO:0007669"/>
    <property type="project" value="UniProtKB-SubCell"/>
</dbReference>
<keyword evidence="9" id="KW-1185">Reference proteome</keyword>
<dbReference type="InterPro" id="IPR009000">
    <property type="entry name" value="Transl_B-barrel_sf"/>
</dbReference>
<evidence type="ECO:0000313" key="9">
    <source>
        <dbReference type="Proteomes" id="UP000004367"/>
    </source>
</evidence>
<evidence type="ECO:0000313" key="8">
    <source>
        <dbReference type="EMBL" id="GAB47219.1"/>
    </source>
</evidence>
<dbReference type="OrthoDB" id="5381335at2"/>
<dbReference type="SUPFAM" id="SSF50346">
    <property type="entry name" value="PRC-barrel domain"/>
    <property type="match status" value="1"/>
</dbReference>
<comment type="subcellular location">
    <subcellularLocation>
        <location evidence="5">Cytoplasm</location>
    </subcellularLocation>
</comment>
<dbReference type="Gene3D" id="2.30.30.240">
    <property type="entry name" value="PRC-barrel domain"/>
    <property type="match status" value="1"/>
</dbReference>
<keyword evidence="3 5" id="KW-0698">rRNA processing</keyword>
<dbReference type="AlphaFoldDB" id="H5UNB1"/>
<dbReference type="GO" id="GO:0043022">
    <property type="term" value="F:ribosome binding"/>
    <property type="evidence" value="ECO:0007669"/>
    <property type="project" value="InterPro"/>
</dbReference>
<accession>H5UNB1</accession>
<sequence>MTAVVARIGKPHGLRGEVTVQLHTDAPEERFAPGAVLDTEPDRGTLTVAGTRVHQGVWLLRFEEVADRTGAEALRGTRLVAEEDEAEDEDAWYEDDLVGAEVRDPAGTRLGEVVALEVRPAQDLLEVRLLDGRTRLVPFVAALVPHVAVDSDDPHVVVDAPPGLFDLES</sequence>
<evidence type="ECO:0000256" key="3">
    <source>
        <dbReference type="ARBA" id="ARBA00022552"/>
    </source>
</evidence>
<gene>
    <name evidence="5 8" type="primary">rimM</name>
    <name evidence="8" type="ORF">MOPEL_007_00360</name>
</gene>
<evidence type="ECO:0000256" key="2">
    <source>
        <dbReference type="ARBA" id="ARBA00022517"/>
    </source>
</evidence>
<comment type="similarity">
    <text evidence="5">Belongs to the RimM family.</text>
</comment>
<dbReference type="GO" id="GO:0006364">
    <property type="term" value="P:rRNA processing"/>
    <property type="evidence" value="ECO:0007669"/>
    <property type="project" value="UniProtKB-UniRule"/>
</dbReference>
<dbReference type="Proteomes" id="UP000004367">
    <property type="component" value="Unassembled WGS sequence"/>
</dbReference>
<keyword evidence="2 5" id="KW-0690">Ribosome biogenesis</keyword>
<dbReference type="EMBL" id="BAFE01000007">
    <property type="protein sequence ID" value="GAB47219.1"/>
    <property type="molecule type" value="Genomic_DNA"/>
</dbReference>
<dbReference type="RefSeq" id="WP_009481117.1">
    <property type="nucleotide sequence ID" value="NZ_BAFE01000007.1"/>
</dbReference>
<dbReference type="InterPro" id="IPR011033">
    <property type="entry name" value="PRC_barrel-like_sf"/>
</dbReference>
<dbReference type="Gene3D" id="2.40.30.60">
    <property type="entry name" value="RimM"/>
    <property type="match status" value="1"/>
</dbReference>
<evidence type="ECO:0000256" key="5">
    <source>
        <dbReference type="HAMAP-Rule" id="MF_00014"/>
    </source>
</evidence>
<protein>
    <recommendedName>
        <fullName evidence="5">Ribosome maturation factor RimM</fullName>
    </recommendedName>
</protein>
<keyword evidence="4 5" id="KW-0143">Chaperone</keyword>
<dbReference type="Pfam" id="PF01782">
    <property type="entry name" value="RimM"/>
    <property type="match status" value="1"/>
</dbReference>
<organism evidence="8 9">
    <name type="scientific">Mobilicoccus pelagius NBRC 104925</name>
    <dbReference type="NCBI Taxonomy" id="1089455"/>
    <lineage>
        <taxon>Bacteria</taxon>
        <taxon>Bacillati</taxon>
        <taxon>Actinomycetota</taxon>
        <taxon>Actinomycetes</taxon>
        <taxon>Micrococcales</taxon>
        <taxon>Dermatophilaceae</taxon>
        <taxon>Mobilicoccus</taxon>
    </lineage>
</organism>
<proteinExistence type="inferred from homology"/>
<dbReference type="PANTHER" id="PTHR33692:SF1">
    <property type="entry name" value="RIBOSOME MATURATION FACTOR RIMM"/>
    <property type="match status" value="1"/>
</dbReference>
<dbReference type="InterPro" id="IPR011961">
    <property type="entry name" value="RimM"/>
</dbReference>
<dbReference type="PANTHER" id="PTHR33692">
    <property type="entry name" value="RIBOSOME MATURATION FACTOR RIMM"/>
    <property type="match status" value="1"/>
</dbReference>